<dbReference type="InterPro" id="IPR004875">
    <property type="entry name" value="DDE_SF_endonuclease_dom"/>
</dbReference>
<evidence type="ECO:0000256" key="2">
    <source>
        <dbReference type="ARBA" id="ARBA00023125"/>
    </source>
</evidence>
<dbReference type="Proteomes" id="UP001107558">
    <property type="component" value="Chromosome 3"/>
</dbReference>
<protein>
    <recommendedName>
        <fullName evidence="3">HTH CENPB-type domain-containing protein</fullName>
    </recommendedName>
</protein>
<evidence type="ECO:0000313" key="5">
    <source>
        <dbReference type="Proteomes" id="UP001107558"/>
    </source>
</evidence>
<evidence type="ECO:0000256" key="1">
    <source>
        <dbReference type="ARBA" id="ARBA00004123"/>
    </source>
</evidence>
<sequence length="560" mass="63444">MEMNSNSLAIKKRKLYSKEHLVTAIHQVKNNISTIYTASKQYKIPKSTLRFHLTERTVNKVGPKQVLSVKSELKISEWVIDCASKGDPRTKEDVLQAAAQFDAFENKPIKFGTNGPSNIWLQGFLKRHPNLSFRKPEAIGKASATVSKQDIDNFFNTFNAYIRKNGLEKLFDRPDAWYNLDETSFDLNDNPDRVLAARGSKSVYKVNGTGLHDNITTTFCFSAAGDVLPPQIIFNKSFSRIEDVSYAAGETGKKFFFARSEKGWQTQDSFKSYVERLDAELCSHGVERPIVLLLDGHASHKSIDLYLWCKSREIILLLLPPNTTHILQMCDTSVFGPTKRAWRVEINKYKREKLKTNVDQTDFIKILSRVMDKVMIPETIKNGFKGTGMFPFNRHNVHDDRIIGVHPSNNTSLSSTNDSKTSDLSFENLFINDLNHGIISYHHDAFLDIDSSTAQTFQSVQASPSVQISSNDAINQDSQILKTFNGFSSISLNEKLIINDIREKNKKLYEILKQTNSPFLINSLIIQQQLDLMDAHFQNISQCANIEAKEPVLAAPAQFF</sequence>
<dbReference type="Pfam" id="PF03184">
    <property type="entry name" value="DDE_1"/>
    <property type="match status" value="1"/>
</dbReference>
<comment type="subcellular location">
    <subcellularLocation>
        <location evidence="1">Nucleus</location>
    </subcellularLocation>
</comment>
<evidence type="ECO:0000259" key="3">
    <source>
        <dbReference type="PROSITE" id="PS51253"/>
    </source>
</evidence>
<name>A0A9J6BJF0_POLVA</name>
<reference evidence="4" key="1">
    <citation type="submission" date="2021-03" db="EMBL/GenBank/DDBJ databases">
        <title>Chromosome level genome of the anhydrobiotic midge Polypedilum vanderplanki.</title>
        <authorList>
            <person name="Yoshida Y."/>
            <person name="Kikawada T."/>
            <person name="Gusev O."/>
        </authorList>
    </citation>
    <scope>NUCLEOTIDE SEQUENCE</scope>
    <source>
        <strain evidence="4">NIAS01</strain>
        <tissue evidence="4">Whole body or cell culture</tissue>
    </source>
</reference>
<dbReference type="InterPro" id="IPR050863">
    <property type="entry name" value="CenT-Element_Derived"/>
</dbReference>
<dbReference type="EMBL" id="JADBJN010000003">
    <property type="protein sequence ID" value="KAG5669933.1"/>
    <property type="molecule type" value="Genomic_DNA"/>
</dbReference>
<dbReference type="Gene3D" id="3.30.420.10">
    <property type="entry name" value="Ribonuclease H-like superfamily/Ribonuclease H"/>
    <property type="match status" value="1"/>
</dbReference>
<dbReference type="OrthoDB" id="7763547at2759"/>
<accession>A0A9J6BJF0</accession>
<keyword evidence="2" id="KW-0238">DNA-binding</keyword>
<dbReference type="PROSITE" id="PS51253">
    <property type="entry name" value="HTH_CENPB"/>
    <property type="match status" value="1"/>
</dbReference>
<evidence type="ECO:0000313" key="4">
    <source>
        <dbReference type="EMBL" id="KAG5669933.1"/>
    </source>
</evidence>
<dbReference type="GO" id="GO:0005634">
    <property type="term" value="C:nucleus"/>
    <property type="evidence" value="ECO:0007669"/>
    <property type="project" value="UniProtKB-SubCell"/>
</dbReference>
<dbReference type="InterPro" id="IPR009057">
    <property type="entry name" value="Homeodomain-like_sf"/>
</dbReference>
<dbReference type="AlphaFoldDB" id="A0A9J6BJF0"/>
<dbReference type="SUPFAM" id="SSF46689">
    <property type="entry name" value="Homeodomain-like"/>
    <property type="match status" value="1"/>
</dbReference>
<feature type="domain" description="HTH CENPB-type" evidence="3">
    <location>
        <begin position="59"/>
        <end position="134"/>
    </location>
</feature>
<dbReference type="InterPro" id="IPR006600">
    <property type="entry name" value="HTH_CenpB_DNA-bd_dom"/>
</dbReference>
<dbReference type="GO" id="GO:0003677">
    <property type="term" value="F:DNA binding"/>
    <property type="evidence" value="ECO:0007669"/>
    <property type="project" value="UniProtKB-KW"/>
</dbReference>
<proteinExistence type="predicted"/>
<dbReference type="PANTHER" id="PTHR19303:SF74">
    <property type="entry name" value="POGO TRANSPOSABLE ELEMENT WITH KRAB DOMAIN"/>
    <property type="match status" value="1"/>
</dbReference>
<dbReference type="Gene3D" id="1.10.10.60">
    <property type="entry name" value="Homeodomain-like"/>
    <property type="match status" value="1"/>
</dbReference>
<gene>
    <name evidence="4" type="ORF">PVAND_000222</name>
</gene>
<dbReference type="PANTHER" id="PTHR19303">
    <property type="entry name" value="TRANSPOSON"/>
    <property type="match status" value="1"/>
</dbReference>
<comment type="caution">
    <text evidence="4">The sequence shown here is derived from an EMBL/GenBank/DDBJ whole genome shotgun (WGS) entry which is preliminary data.</text>
</comment>
<keyword evidence="5" id="KW-1185">Reference proteome</keyword>
<dbReference type="Pfam" id="PF03221">
    <property type="entry name" value="HTH_Tnp_Tc5"/>
    <property type="match status" value="1"/>
</dbReference>
<dbReference type="InterPro" id="IPR036397">
    <property type="entry name" value="RNaseH_sf"/>
</dbReference>
<organism evidence="4 5">
    <name type="scientific">Polypedilum vanderplanki</name>
    <name type="common">Sleeping chironomid midge</name>
    <dbReference type="NCBI Taxonomy" id="319348"/>
    <lineage>
        <taxon>Eukaryota</taxon>
        <taxon>Metazoa</taxon>
        <taxon>Ecdysozoa</taxon>
        <taxon>Arthropoda</taxon>
        <taxon>Hexapoda</taxon>
        <taxon>Insecta</taxon>
        <taxon>Pterygota</taxon>
        <taxon>Neoptera</taxon>
        <taxon>Endopterygota</taxon>
        <taxon>Diptera</taxon>
        <taxon>Nematocera</taxon>
        <taxon>Chironomoidea</taxon>
        <taxon>Chironomidae</taxon>
        <taxon>Chironominae</taxon>
        <taxon>Polypedilum</taxon>
        <taxon>Polypedilum</taxon>
    </lineage>
</organism>